<proteinExistence type="predicted"/>
<sequence length="82" mass="9980">MYMPVDTVNFKRAIREEEEVTDFFDFEKYYPTNRTERKLYCGSLIVCRGEKKKLQLRAEFNGHMIEWTWSYPSLLQELFIAK</sequence>
<keyword evidence="1" id="KW-1185">Reference proteome</keyword>
<dbReference type="Proteomes" id="UP000095287">
    <property type="component" value="Unplaced"/>
</dbReference>
<evidence type="ECO:0000313" key="2">
    <source>
        <dbReference type="WBParaSite" id="L893_g25506.t1"/>
    </source>
</evidence>
<evidence type="ECO:0000313" key="1">
    <source>
        <dbReference type="Proteomes" id="UP000095287"/>
    </source>
</evidence>
<name>A0A1I7ZEZ2_9BILA</name>
<accession>A0A1I7ZEZ2</accession>
<dbReference type="WBParaSite" id="L893_g25506.t1">
    <property type="protein sequence ID" value="L893_g25506.t1"/>
    <property type="gene ID" value="L893_g25506"/>
</dbReference>
<dbReference type="AlphaFoldDB" id="A0A1I7ZEZ2"/>
<protein>
    <submittedName>
        <fullName evidence="2">DUF4258 domain-containing protein</fullName>
    </submittedName>
</protein>
<organism evidence="1 2">
    <name type="scientific">Steinernema glaseri</name>
    <dbReference type="NCBI Taxonomy" id="37863"/>
    <lineage>
        <taxon>Eukaryota</taxon>
        <taxon>Metazoa</taxon>
        <taxon>Ecdysozoa</taxon>
        <taxon>Nematoda</taxon>
        <taxon>Chromadorea</taxon>
        <taxon>Rhabditida</taxon>
        <taxon>Tylenchina</taxon>
        <taxon>Panagrolaimomorpha</taxon>
        <taxon>Strongyloidoidea</taxon>
        <taxon>Steinernematidae</taxon>
        <taxon>Steinernema</taxon>
    </lineage>
</organism>
<reference evidence="2" key="1">
    <citation type="submission" date="2016-11" db="UniProtKB">
        <authorList>
            <consortium name="WormBaseParasite"/>
        </authorList>
    </citation>
    <scope>IDENTIFICATION</scope>
</reference>